<keyword evidence="3" id="KW-1185">Reference proteome</keyword>
<accession>A0ABX9ZEQ3</accession>
<evidence type="ECO:0000313" key="3">
    <source>
        <dbReference type="Proteomes" id="UP000272481"/>
    </source>
</evidence>
<organism evidence="2 3">
    <name type="scientific">Bhargavaea beijingensis</name>
    <dbReference type="NCBI Taxonomy" id="426756"/>
    <lineage>
        <taxon>Bacteria</taxon>
        <taxon>Bacillati</taxon>
        <taxon>Bacillota</taxon>
        <taxon>Bacilli</taxon>
        <taxon>Bacillales</taxon>
        <taxon>Caryophanaceae</taxon>
        <taxon>Bhargavaea</taxon>
    </lineage>
</organism>
<reference evidence="2 3" key="1">
    <citation type="submission" date="2018-12" db="EMBL/GenBank/DDBJ databases">
        <title>Comparitive functional genomics of dry heat resistant strains isolated from the viking spacecraft.</title>
        <authorList>
            <person name="Seuylemezian A."/>
            <person name="Vaishampayan P."/>
        </authorList>
    </citation>
    <scope>NUCLEOTIDE SEQUENCE [LARGE SCALE GENOMIC DNA]</scope>
    <source>
        <strain evidence="2 3">M6-11</strain>
    </source>
</reference>
<dbReference type="PANTHER" id="PTHR21310">
    <property type="entry name" value="AMINOGLYCOSIDE PHOSPHOTRANSFERASE-RELATED-RELATED"/>
    <property type="match status" value="1"/>
</dbReference>
<name>A0ABX9ZEQ3_9BACL</name>
<dbReference type="Proteomes" id="UP000272481">
    <property type="component" value="Unassembled WGS sequence"/>
</dbReference>
<evidence type="ECO:0000259" key="1">
    <source>
        <dbReference type="Pfam" id="PF01636"/>
    </source>
</evidence>
<dbReference type="EMBL" id="RWGW01000007">
    <property type="protein sequence ID" value="RSK34279.1"/>
    <property type="molecule type" value="Genomic_DNA"/>
</dbReference>
<dbReference type="RefSeq" id="WP_125903649.1">
    <property type="nucleotide sequence ID" value="NZ_JAPDFN010000006.1"/>
</dbReference>
<dbReference type="InterPro" id="IPR011009">
    <property type="entry name" value="Kinase-like_dom_sf"/>
</dbReference>
<dbReference type="InterPro" id="IPR002575">
    <property type="entry name" value="Aminoglycoside_PTrfase"/>
</dbReference>
<protein>
    <submittedName>
        <fullName evidence="2">Aminoglycoside phosphotransferase family protein</fullName>
    </submittedName>
</protein>
<sequence>MNNMPIRRKDIPKWIVEKIPGTIHSVGSLPEGGTSEVSLLITDKGRLVLKRSKQPPFDQWLKREAAVLKHLTETDLPVPELIAFLEEPACSWALISFIEGETVCSALRRTTESGKRRQIIKSFADALRTIHQKPLQDALKQDRPWVDRMLEEAEENLHRYETDGTPELLEQLKRERPVATKECLIHGDCTVDNVMVRDGSLAGIIDWSGGASGDPDYDIALAVRPKPGIFSWPEDRDLFFEAYGKSISPETYQYYAEGLYEFY</sequence>
<evidence type="ECO:0000313" key="2">
    <source>
        <dbReference type="EMBL" id="RSK34279.1"/>
    </source>
</evidence>
<dbReference type="SUPFAM" id="SSF56112">
    <property type="entry name" value="Protein kinase-like (PK-like)"/>
    <property type="match status" value="1"/>
</dbReference>
<dbReference type="Gene3D" id="3.90.1200.10">
    <property type="match status" value="1"/>
</dbReference>
<dbReference type="Gene3D" id="3.30.200.20">
    <property type="entry name" value="Phosphorylase Kinase, domain 1"/>
    <property type="match status" value="1"/>
</dbReference>
<proteinExistence type="predicted"/>
<gene>
    <name evidence="2" type="ORF">EJA12_04935</name>
</gene>
<comment type="caution">
    <text evidence="2">The sequence shown here is derived from an EMBL/GenBank/DDBJ whole genome shotgun (WGS) entry which is preliminary data.</text>
</comment>
<dbReference type="Pfam" id="PF01636">
    <property type="entry name" value="APH"/>
    <property type="match status" value="1"/>
</dbReference>
<dbReference type="InterPro" id="IPR051678">
    <property type="entry name" value="AGP_Transferase"/>
</dbReference>
<feature type="domain" description="Aminoglycoside phosphotransferase" evidence="1">
    <location>
        <begin position="31"/>
        <end position="247"/>
    </location>
</feature>